<sequence length="295" mass="32818">MKRCYCGYSGGSSILKPTSHVNKLQQRQPLRSDLLSVTSSSRQSAYPTQFVKRPNLKRGVVPLGLGHSKSELAHNFSRRNSAATTLSHCSSWCSSCGCAPQQKQRENRVKVLSWDTGDHQGNSSTGHNNNSNNTHCEYTYNRRLYEQRACAVSRLATEGQGQVHSSMSATPSPTPNCKSNGNTELQRLLQLQQFRLLNASECFSDQRQDELRLQQAYDKLGVAHNAKRDKNKANECRQQNMMATTITTATGTTPYALRQKLLQLSLREEQATGRGSGAMCAPLEKSCALKYNRVD</sequence>
<reference evidence="2 3" key="1">
    <citation type="journal article" date="2007" name="Nature">
        <title>Evolution of genes and genomes on the Drosophila phylogeny.</title>
        <authorList>
            <consortium name="Drosophila 12 Genomes Consortium"/>
            <person name="Clark A.G."/>
            <person name="Eisen M.B."/>
            <person name="Smith D.R."/>
            <person name="Bergman C.M."/>
            <person name="Oliver B."/>
            <person name="Markow T.A."/>
            <person name="Kaufman T.C."/>
            <person name="Kellis M."/>
            <person name="Gelbart W."/>
            <person name="Iyer V.N."/>
            <person name="Pollard D.A."/>
            <person name="Sackton T.B."/>
            <person name="Larracuente A.M."/>
            <person name="Singh N.D."/>
            <person name="Abad J.P."/>
            <person name="Abt D.N."/>
            <person name="Adryan B."/>
            <person name="Aguade M."/>
            <person name="Akashi H."/>
            <person name="Anderson W.W."/>
            <person name="Aquadro C.F."/>
            <person name="Ardell D.H."/>
            <person name="Arguello R."/>
            <person name="Artieri C.G."/>
            <person name="Barbash D.A."/>
            <person name="Barker D."/>
            <person name="Barsanti P."/>
            <person name="Batterham P."/>
            <person name="Batzoglou S."/>
            <person name="Begun D."/>
            <person name="Bhutkar A."/>
            <person name="Blanco E."/>
            <person name="Bosak S.A."/>
            <person name="Bradley R.K."/>
            <person name="Brand A.D."/>
            <person name="Brent M.R."/>
            <person name="Brooks A.N."/>
            <person name="Brown R.H."/>
            <person name="Butlin R.K."/>
            <person name="Caggese C."/>
            <person name="Calvi B.R."/>
            <person name="Bernardo de Carvalho A."/>
            <person name="Caspi A."/>
            <person name="Castrezana S."/>
            <person name="Celniker S.E."/>
            <person name="Chang J.L."/>
            <person name="Chapple C."/>
            <person name="Chatterji S."/>
            <person name="Chinwalla A."/>
            <person name="Civetta A."/>
            <person name="Clifton S.W."/>
            <person name="Comeron J.M."/>
            <person name="Costello J.C."/>
            <person name="Coyne J.A."/>
            <person name="Daub J."/>
            <person name="David R.G."/>
            <person name="Delcher A.L."/>
            <person name="Delehaunty K."/>
            <person name="Do C.B."/>
            <person name="Ebling H."/>
            <person name="Edwards K."/>
            <person name="Eickbush T."/>
            <person name="Evans J.D."/>
            <person name="Filipski A."/>
            <person name="Findeiss S."/>
            <person name="Freyhult E."/>
            <person name="Fulton L."/>
            <person name="Fulton R."/>
            <person name="Garcia A.C."/>
            <person name="Gardiner A."/>
            <person name="Garfield D.A."/>
            <person name="Garvin B.E."/>
            <person name="Gibson G."/>
            <person name="Gilbert D."/>
            <person name="Gnerre S."/>
            <person name="Godfrey J."/>
            <person name="Good R."/>
            <person name="Gotea V."/>
            <person name="Gravely B."/>
            <person name="Greenberg A.J."/>
            <person name="Griffiths-Jones S."/>
            <person name="Gross S."/>
            <person name="Guigo R."/>
            <person name="Gustafson E.A."/>
            <person name="Haerty W."/>
            <person name="Hahn M.W."/>
            <person name="Halligan D.L."/>
            <person name="Halpern A.L."/>
            <person name="Halter G.M."/>
            <person name="Han M.V."/>
            <person name="Heger A."/>
            <person name="Hillier L."/>
            <person name="Hinrichs A.S."/>
            <person name="Holmes I."/>
            <person name="Hoskins R.A."/>
            <person name="Hubisz M.J."/>
            <person name="Hultmark D."/>
            <person name="Huntley M.A."/>
            <person name="Jaffe D.B."/>
            <person name="Jagadeeshan S."/>
            <person name="Jeck W.R."/>
            <person name="Johnson J."/>
            <person name="Jones C.D."/>
            <person name="Jordan W.C."/>
            <person name="Karpen G.H."/>
            <person name="Kataoka E."/>
            <person name="Keightley P.D."/>
            <person name="Kheradpour P."/>
            <person name="Kirkness E.F."/>
            <person name="Koerich L.B."/>
            <person name="Kristiansen K."/>
            <person name="Kudrna D."/>
            <person name="Kulathinal R.J."/>
            <person name="Kumar S."/>
            <person name="Kwok R."/>
            <person name="Lander E."/>
            <person name="Langley C.H."/>
            <person name="Lapoint R."/>
            <person name="Lazzaro B.P."/>
            <person name="Lee S.J."/>
            <person name="Levesque L."/>
            <person name="Li R."/>
            <person name="Lin C.F."/>
            <person name="Lin M.F."/>
            <person name="Lindblad-Toh K."/>
            <person name="Llopart A."/>
            <person name="Long M."/>
            <person name="Low L."/>
            <person name="Lozovsky E."/>
            <person name="Lu J."/>
            <person name="Luo M."/>
            <person name="Machado C.A."/>
            <person name="Makalowski W."/>
            <person name="Marzo M."/>
            <person name="Matsuda M."/>
            <person name="Matzkin L."/>
            <person name="McAllister B."/>
            <person name="McBride C.S."/>
            <person name="McKernan B."/>
            <person name="McKernan K."/>
            <person name="Mendez-Lago M."/>
            <person name="Minx P."/>
            <person name="Mollenhauer M.U."/>
            <person name="Montooth K."/>
            <person name="Mount S.M."/>
            <person name="Mu X."/>
            <person name="Myers E."/>
            <person name="Negre B."/>
            <person name="Newfeld S."/>
            <person name="Nielsen R."/>
            <person name="Noor M.A."/>
            <person name="O'Grady P."/>
            <person name="Pachter L."/>
            <person name="Papaceit M."/>
            <person name="Parisi M.J."/>
            <person name="Parisi M."/>
            <person name="Parts L."/>
            <person name="Pedersen J.S."/>
            <person name="Pesole G."/>
            <person name="Phillippy A.M."/>
            <person name="Ponting C.P."/>
            <person name="Pop M."/>
            <person name="Porcelli D."/>
            <person name="Powell J.R."/>
            <person name="Prohaska S."/>
            <person name="Pruitt K."/>
            <person name="Puig M."/>
            <person name="Quesneville H."/>
            <person name="Ram K.R."/>
            <person name="Rand D."/>
            <person name="Rasmussen M.D."/>
            <person name="Reed L.K."/>
            <person name="Reenan R."/>
            <person name="Reily A."/>
            <person name="Remington K.A."/>
            <person name="Rieger T.T."/>
            <person name="Ritchie M.G."/>
            <person name="Robin C."/>
            <person name="Rogers Y.H."/>
            <person name="Rohde C."/>
            <person name="Rozas J."/>
            <person name="Rubenfield M.J."/>
            <person name="Ruiz A."/>
            <person name="Russo S."/>
            <person name="Salzberg S.L."/>
            <person name="Sanchez-Gracia A."/>
            <person name="Saranga D.J."/>
            <person name="Sato H."/>
            <person name="Schaeffer S.W."/>
            <person name="Schatz M.C."/>
            <person name="Schlenke T."/>
            <person name="Schwartz R."/>
            <person name="Segarra C."/>
            <person name="Singh R.S."/>
            <person name="Sirot L."/>
            <person name="Sirota M."/>
            <person name="Sisneros N.B."/>
            <person name="Smith C.D."/>
            <person name="Smith T.F."/>
            <person name="Spieth J."/>
            <person name="Stage D.E."/>
            <person name="Stark A."/>
            <person name="Stephan W."/>
            <person name="Strausberg R.L."/>
            <person name="Strempel S."/>
            <person name="Sturgill D."/>
            <person name="Sutton G."/>
            <person name="Sutton G.G."/>
            <person name="Tao W."/>
            <person name="Teichmann S."/>
            <person name="Tobari Y.N."/>
            <person name="Tomimura Y."/>
            <person name="Tsolas J.M."/>
            <person name="Valente V.L."/>
            <person name="Venter E."/>
            <person name="Venter J.C."/>
            <person name="Vicario S."/>
            <person name="Vieira F.G."/>
            <person name="Vilella A.J."/>
            <person name="Villasante A."/>
            <person name="Walenz B."/>
            <person name="Wang J."/>
            <person name="Wasserman M."/>
            <person name="Watts T."/>
            <person name="Wilson D."/>
            <person name="Wilson R.K."/>
            <person name="Wing R.A."/>
            <person name="Wolfner M.F."/>
            <person name="Wong A."/>
            <person name="Wong G.K."/>
            <person name="Wu C.I."/>
            <person name="Wu G."/>
            <person name="Yamamoto D."/>
            <person name="Yang H.P."/>
            <person name="Yang S.P."/>
            <person name="Yorke J.A."/>
            <person name="Yoshida K."/>
            <person name="Zdobnov E."/>
            <person name="Zhang P."/>
            <person name="Zhang Y."/>
            <person name="Zimin A.V."/>
            <person name="Baldwin J."/>
            <person name="Abdouelleil A."/>
            <person name="Abdulkadir J."/>
            <person name="Abebe A."/>
            <person name="Abera B."/>
            <person name="Abreu J."/>
            <person name="Acer S.C."/>
            <person name="Aftuck L."/>
            <person name="Alexander A."/>
            <person name="An P."/>
            <person name="Anderson E."/>
            <person name="Anderson S."/>
            <person name="Arachi H."/>
            <person name="Azer M."/>
            <person name="Bachantsang P."/>
            <person name="Barry A."/>
            <person name="Bayul T."/>
            <person name="Berlin A."/>
            <person name="Bessette D."/>
            <person name="Bloom T."/>
            <person name="Blye J."/>
            <person name="Boguslavskiy L."/>
            <person name="Bonnet C."/>
            <person name="Boukhgalter B."/>
            <person name="Bourzgui I."/>
            <person name="Brown A."/>
            <person name="Cahill P."/>
            <person name="Channer S."/>
            <person name="Cheshatsang Y."/>
            <person name="Chuda L."/>
            <person name="Citroen M."/>
            <person name="Collymore A."/>
            <person name="Cooke P."/>
            <person name="Costello M."/>
            <person name="D'Aco K."/>
            <person name="Daza R."/>
            <person name="De Haan G."/>
            <person name="DeGray S."/>
            <person name="DeMaso C."/>
            <person name="Dhargay N."/>
            <person name="Dooley K."/>
            <person name="Dooley E."/>
            <person name="Doricent M."/>
            <person name="Dorje P."/>
            <person name="Dorjee K."/>
            <person name="Dupes A."/>
            <person name="Elong R."/>
            <person name="Falk J."/>
            <person name="Farina A."/>
            <person name="Faro S."/>
            <person name="Ferguson D."/>
            <person name="Fisher S."/>
            <person name="Foley C.D."/>
            <person name="Franke A."/>
            <person name="Friedrich D."/>
            <person name="Gadbois L."/>
            <person name="Gearin G."/>
            <person name="Gearin C.R."/>
            <person name="Giannoukos G."/>
            <person name="Goode T."/>
            <person name="Graham J."/>
            <person name="Grandbois E."/>
            <person name="Grewal S."/>
            <person name="Gyaltsen K."/>
            <person name="Hafez N."/>
            <person name="Hagos B."/>
            <person name="Hall J."/>
            <person name="Henson C."/>
            <person name="Hollinger A."/>
            <person name="Honan T."/>
            <person name="Huard M.D."/>
            <person name="Hughes L."/>
            <person name="Hurhula B."/>
            <person name="Husby M.E."/>
            <person name="Kamat A."/>
            <person name="Kanga B."/>
            <person name="Kashin S."/>
            <person name="Khazanovich D."/>
            <person name="Kisner P."/>
            <person name="Lance K."/>
            <person name="Lara M."/>
            <person name="Lee W."/>
            <person name="Lennon N."/>
            <person name="Letendre F."/>
            <person name="LeVine R."/>
            <person name="Lipovsky A."/>
            <person name="Liu X."/>
            <person name="Liu J."/>
            <person name="Liu S."/>
            <person name="Lokyitsang T."/>
            <person name="Lokyitsang Y."/>
            <person name="Lubonja R."/>
            <person name="Lui A."/>
            <person name="MacDonald P."/>
            <person name="Magnisalis V."/>
            <person name="Maru K."/>
            <person name="Matthews C."/>
            <person name="McCusker W."/>
            <person name="McDonough S."/>
            <person name="Mehta T."/>
            <person name="Meldrim J."/>
            <person name="Meneus L."/>
            <person name="Mihai O."/>
            <person name="Mihalev A."/>
            <person name="Mihova T."/>
            <person name="Mittelman R."/>
            <person name="Mlenga V."/>
            <person name="Montmayeur A."/>
            <person name="Mulrain L."/>
            <person name="Navidi A."/>
            <person name="Naylor J."/>
            <person name="Negash T."/>
            <person name="Nguyen T."/>
            <person name="Nguyen N."/>
            <person name="Nicol R."/>
            <person name="Norbu C."/>
            <person name="Norbu N."/>
            <person name="Novod N."/>
            <person name="O'Neill B."/>
            <person name="Osman S."/>
            <person name="Markiewicz E."/>
            <person name="Oyono O.L."/>
            <person name="Patti C."/>
            <person name="Phunkhang P."/>
            <person name="Pierre F."/>
            <person name="Priest M."/>
            <person name="Raghuraman S."/>
            <person name="Rege F."/>
            <person name="Reyes R."/>
            <person name="Rise C."/>
            <person name="Rogov P."/>
            <person name="Ross K."/>
            <person name="Ryan E."/>
            <person name="Settipalli S."/>
            <person name="Shea T."/>
            <person name="Sherpa N."/>
            <person name="Shi L."/>
            <person name="Shih D."/>
            <person name="Sparrow T."/>
            <person name="Spaulding J."/>
            <person name="Stalker J."/>
            <person name="Stange-Thomann N."/>
            <person name="Stavropoulos S."/>
            <person name="Stone C."/>
            <person name="Strader C."/>
            <person name="Tesfaye S."/>
            <person name="Thomson T."/>
            <person name="Thoulutsang Y."/>
            <person name="Thoulutsang D."/>
            <person name="Topham K."/>
            <person name="Topping I."/>
            <person name="Tsamla T."/>
            <person name="Vassiliev H."/>
            <person name="Vo A."/>
            <person name="Wangchuk T."/>
            <person name="Wangdi T."/>
            <person name="Weiand M."/>
            <person name="Wilkinson J."/>
            <person name="Wilson A."/>
            <person name="Yadav S."/>
            <person name="Young G."/>
            <person name="Yu Q."/>
            <person name="Zembek L."/>
            <person name="Zhong D."/>
            <person name="Zimmer A."/>
            <person name="Zwirko Z."/>
            <person name="Jaffe D.B."/>
            <person name="Alvarez P."/>
            <person name="Brockman W."/>
            <person name="Butler J."/>
            <person name="Chin C."/>
            <person name="Gnerre S."/>
            <person name="Grabherr M."/>
            <person name="Kleber M."/>
            <person name="Mauceli E."/>
            <person name="MacCallum I."/>
        </authorList>
    </citation>
    <scope>NUCLEOTIDE SEQUENCE [LARGE SCALE GENOMIC DNA]</scope>
    <source>
        <strain evidence="3">Tucson 15081-1352.22</strain>
    </source>
</reference>
<proteinExistence type="predicted"/>
<dbReference type="AlphaFoldDB" id="B4K9Y4"/>
<dbReference type="OrthoDB" id="8018049at2759"/>
<feature type="region of interest" description="Disordered" evidence="1">
    <location>
        <begin position="115"/>
        <end position="134"/>
    </location>
</feature>
<dbReference type="PhylomeDB" id="B4K9Y4"/>
<dbReference type="KEGG" id="dmo:Dmoj_GI22675"/>
<dbReference type="InParanoid" id="B4K9Y4"/>
<organism evidence="2 3">
    <name type="scientific">Drosophila mojavensis</name>
    <name type="common">Fruit fly</name>
    <dbReference type="NCBI Taxonomy" id="7230"/>
    <lineage>
        <taxon>Eukaryota</taxon>
        <taxon>Metazoa</taxon>
        <taxon>Ecdysozoa</taxon>
        <taxon>Arthropoda</taxon>
        <taxon>Hexapoda</taxon>
        <taxon>Insecta</taxon>
        <taxon>Pterygota</taxon>
        <taxon>Neoptera</taxon>
        <taxon>Endopterygota</taxon>
        <taxon>Diptera</taxon>
        <taxon>Brachycera</taxon>
        <taxon>Muscomorpha</taxon>
        <taxon>Ephydroidea</taxon>
        <taxon>Drosophilidae</taxon>
        <taxon>Drosophila</taxon>
    </lineage>
</organism>
<gene>
    <name evidence="2" type="primary">Dmoj\GI22675</name>
    <name evidence="2" type="ORF">Dmoj_GI22675</name>
</gene>
<dbReference type="Proteomes" id="UP000009192">
    <property type="component" value="Unassembled WGS sequence"/>
</dbReference>
<keyword evidence="3" id="KW-1185">Reference proteome</keyword>
<evidence type="ECO:0000313" key="3">
    <source>
        <dbReference type="Proteomes" id="UP000009192"/>
    </source>
</evidence>
<feature type="compositionally biased region" description="Low complexity" evidence="1">
    <location>
        <begin position="121"/>
        <end position="134"/>
    </location>
</feature>
<evidence type="ECO:0000256" key="1">
    <source>
        <dbReference type="SAM" id="MobiDB-lite"/>
    </source>
</evidence>
<dbReference type="OMA" id="YEQSACV"/>
<protein>
    <submittedName>
        <fullName evidence="2">Uncharacterized protein</fullName>
    </submittedName>
</protein>
<name>B4K9Y4_DROMO</name>
<evidence type="ECO:0000313" key="2">
    <source>
        <dbReference type="EMBL" id="EDW15632.1"/>
    </source>
</evidence>
<dbReference type="EMBL" id="CH933806">
    <property type="protein sequence ID" value="EDW15632.1"/>
    <property type="molecule type" value="Genomic_DNA"/>
</dbReference>
<dbReference type="HOGENOM" id="CLU_1050793_0_0_1"/>
<accession>B4K9Y4</accession>
<dbReference type="eggNOG" id="ENOG502T94S">
    <property type="taxonomic scope" value="Eukaryota"/>
</dbReference>